<feature type="domain" description="Protein kinase" evidence="1">
    <location>
        <begin position="1"/>
        <end position="144"/>
    </location>
</feature>
<dbReference type="OrthoDB" id="3261131at2759"/>
<feature type="non-terminal residue" evidence="2">
    <location>
        <position position="144"/>
    </location>
</feature>
<evidence type="ECO:0000259" key="1">
    <source>
        <dbReference type="PROSITE" id="PS50011"/>
    </source>
</evidence>
<dbReference type="STRING" id="703135.A0A2A9NIU8"/>
<dbReference type="InterPro" id="IPR000719">
    <property type="entry name" value="Prot_kinase_dom"/>
</dbReference>
<dbReference type="PROSITE" id="PS00109">
    <property type="entry name" value="PROTEIN_KINASE_TYR"/>
    <property type="match status" value="1"/>
</dbReference>
<gene>
    <name evidence="2" type="ORF">AMATHDRAFT_129073</name>
</gene>
<proteinExistence type="predicted"/>
<dbReference type="GO" id="GO:0004672">
    <property type="term" value="F:protein kinase activity"/>
    <property type="evidence" value="ECO:0007669"/>
    <property type="project" value="InterPro"/>
</dbReference>
<accession>A0A2A9NIU8</accession>
<name>A0A2A9NIU8_9AGAR</name>
<dbReference type="Gene3D" id="1.10.510.10">
    <property type="entry name" value="Transferase(Phosphotransferase) domain 1"/>
    <property type="match status" value="1"/>
</dbReference>
<dbReference type="PROSITE" id="PS50011">
    <property type="entry name" value="PROTEIN_KINASE_DOM"/>
    <property type="match status" value="1"/>
</dbReference>
<reference evidence="2 3" key="1">
    <citation type="submission" date="2014-02" db="EMBL/GenBank/DDBJ databases">
        <title>Transposable element dynamics among asymbiotic and ectomycorrhizal Amanita fungi.</title>
        <authorList>
            <consortium name="DOE Joint Genome Institute"/>
            <person name="Hess J."/>
            <person name="Skrede I."/>
            <person name="Wolfe B."/>
            <person name="LaButti K."/>
            <person name="Ohm R.A."/>
            <person name="Grigoriev I.V."/>
            <person name="Pringle A."/>
        </authorList>
    </citation>
    <scope>NUCLEOTIDE SEQUENCE [LARGE SCALE GENOMIC DNA]</scope>
    <source>
        <strain evidence="2 3">SKay4041</strain>
    </source>
</reference>
<protein>
    <recommendedName>
        <fullName evidence="1">Protein kinase domain-containing protein</fullName>
    </recommendedName>
</protein>
<sequence length="144" mass="16777">ICLKFVRRYLQEAHKFWEERNRAPELIAVNAFLAGWLMVVTEYLQGFENWRSPPESLWRELARLLNEFQQHGFVHGDIREANILIGREEGSGELVFKLIDFDWAGKVGMAYYPSRLHPAISRAKDVLPCGLIQSTHDSYMVEQL</sequence>
<evidence type="ECO:0000313" key="3">
    <source>
        <dbReference type="Proteomes" id="UP000242287"/>
    </source>
</evidence>
<dbReference type="InterPro" id="IPR011009">
    <property type="entry name" value="Kinase-like_dom_sf"/>
</dbReference>
<dbReference type="GO" id="GO:0005524">
    <property type="term" value="F:ATP binding"/>
    <property type="evidence" value="ECO:0007669"/>
    <property type="project" value="InterPro"/>
</dbReference>
<keyword evidence="3" id="KW-1185">Reference proteome</keyword>
<feature type="non-terminal residue" evidence="2">
    <location>
        <position position="1"/>
    </location>
</feature>
<evidence type="ECO:0000313" key="2">
    <source>
        <dbReference type="EMBL" id="PFH48177.1"/>
    </source>
</evidence>
<dbReference type="SUPFAM" id="SSF56112">
    <property type="entry name" value="Protein kinase-like (PK-like)"/>
    <property type="match status" value="1"/>
</dbReference>
<dbReference type="AlphaFoldDB" id="A0A2A9NIU8"/>
<dbReference type="Pfam" id="PF06293">
    <property type="entry name" value="Kdo"/>
    <property type="match status" value="1"/>
</dbReference>
<dbReference type="Proteomes" id="UP000242287">
    <property type="component" value="Unassembled WGS sequence"/>
</dbReference>
<dbReference type="EMBL" id="KZ302074">
    <property type="protein sequence ID" value="PFH48177.1"/>
    <property type="molecule type" value="Genomic_DNA"/>
</dbReference>
<dbReference type="InterPro" id="IPR008266">
    <property type="entry name" value="Tyr_kinase_AS"/>
</dbReference>
<organism evidence="2 3">
    <name type="scientific">Amanita thiersii Skay4041</name>
    <dbReference type="NCBI Taxonomy" id="703135"/>
    <lineage>
        <taxon>Eukaryota</taxon>
        <taxon>Fungi</taxon>
        <taxon>Dikarya</taxon>
        <taxon>Basidiomycota</taxon>
        <taxon>Agaricomycotina</taxon>
        <taxon>Agaricomycetes</taxon>
        <taxon>Agaricomycetidae</taxon>
        <taxon>Agaricales</taxon>
        <taxon>Pluteineae</taxon>
        <taxon>Amanitaceae</taxon>
        <taxon>Amanita</taxon>
    </lineage>
</organism>